<dbReference type="RefSeq" id="WP_148074803.1">
    <property type="nucleotide sequence ID" value="NZ_CP042913.1"/>
</dbReference>
<sequence precursor="true">MKTYRILSLAANAVMFFTLAVSFSHAAVVFQDGFGDGDRNNDNVLDGADTDTGTDGIGTYIPARSSNTGMATNDEVAIPLNSSDTGLRWLSHSGFTGSNSGDRRAFIAIVDDTQGAMLETQPTTTTGGLNTTAINDGYALSYNAKGRGNSAAAIFGQTISLGPQVGDKVKVSFDWRVWRDAPNANSFVQPDDAQLRFGLFQDTDGQLGQTNPVAGPDVDLDMNGSFETMTSAVWGQDDGYFDGTRGSVSVAGSDIGSTNDRGWYGQVVIENPNGSFPPFFPNGGDWRIREETNVPGTDPNDKRIMQGTGDDDTVAVPQEMNPGTGDYGLVNLSVDKVYNLSLTLERFTDVNPGDTILASLTATDRATGISYTLSDYEPILNSMSEPDGISSDSWDYFAIRNTGLDDFDMLIDNFKLEIFGSNEPADNADYDGDGDVDGNDFLFWQRGNSTNAGSPADLQLWQQQYGTNPLVAAVAAVPEPTSLVLLSLCGAASLALRRRSKS</sequence>
<feature type="chain" id="PRO_5022984296" description="Ice-binding protein C-terminal domain-containing protein" evidence="1">
    <location>
        <begin position="27"/>
        <end position="502"/>
    </location>
</feature>
<evidence type="ECO:0000259" key="2">
    <source>
        <dbReference type="Pfam" id="PF07589"/>
    </source>
</evidence>
<feature type="domain" description="Ice-binding protein C-terminal" evidence="2">
    <location>
        <begin position="476"/>
        <end position="499"/>
    </location>
</feature>
<dbReference type="EMBL" id="CP042913">
    <property type="protein sequence ID" value="QEG36464.1"/>
    <property type="molecule type" value="Genomic_DNA"/>
</dbReference>
<accession>A0A5B9QBS8</accession>
<keyword evidence="1" id="KW-0732">Signal</keyword>
<dbReference type="KEGG" id="bgok:Pr1d_37780"/>
<evidence type="ECO:0000256" key="1">
    <source>
        <dbReference type="SAM" id="SignalP"/>
    </source>
</evidence>
<dbReference type="InterPro" id="IPR018247">
    <property type="entry name" value="EF_Hand_1_Ca_BS"/>
</dbReference>
<dbReference type="AlphaFoldDB" id="A0A5B9QBS8"/>
<name>A0A5B9QBS8_9BACT</name>
<keyword evidence="4" id="KW-1185">Reference proteome</keyword>
<dbReference type="NCBIfam" id="TIGR02595">
    <property type="entry name" value="PEP_CTERM"/>
    <property type="match status" value="1"/>
</dbReference>
<evidence type="ECO:0000313" key="3">
    <source>
        <dbReference type="EMBL" id="QEG36464.1"/>
    </source>
</evidence>
<protein>
    <recommendedName>
        <fullName evidence="2">Ice-binding protein C-terminal domain-containing protein</fullName>
    </recommendedName>
</protein>
<dbReference type="OrthoDB" id="242161at2"/>
<organism evidence="3 4">
    <name type="scientific">Bythopirellula goksoeyrii</name>
    <dbReference type="NCBI Taxonomy" id="1400387"/>
    <lineage>
        <taxon>Bacteria</taxon>
        <taxon>Pseudomonadati</taxon>
        <taxon>Planctomycetota</taxon>
        <taxon>Planctomycetia</taxon>
        <taxon>Pirellulales</taxon>
        <taxon>Lacipirellulaceae</taxon>
        <taxon>Bythopirellula</taxon>
    </lineage>
</organism>
<feature type="signal peptide" evidence="1">
    <location>
        <begin position="1"/>
        <end position="26"/>
    </location>
</feature>
<evidence type="ECO:0000313" key="4">
    <source>
        <dbReference type="Proteomes" id="UP000323917"/>
    </source>
</evidence>
<dbReference type="PROSITE" id="PS00018">
    <property type="entry name" value="EF_HAND_1"/>
    <property type="match status" value="1"/>
</dbReference>
<dbReference type="Pfam" id="PF07589">
    <property type="entry name" value="PEP-CTERM"/>
    <property type="match status" value="1"/>
</dbReference>
<dbReference type="InterPro" id="IPR013424">
    <property type="entry name" value="Ice-binding_C"/>
</dbReference>
<reference evidence="3 4" key="1">
    <citation type="submission" date="2019-08" db="EMBL/GenBank/DDBJ databases">
        <title>Deep-cultivation of Planctomycetes and their phenomic and genomic characterization uncovers novel biology.</title>
        <authorList>
            <person name="Wiegand S."/>
            <person name="Jogler M."/>
            <person name="Boedeker C."/>
            <person name="Pinto D."/>
            <person name="Vollmers J."/>
            <person name="Rivas-Marin E."/>
            <person name="Kohn T."/>
            <person name="Peeters S.H."/>
            <person name="Heuer A."/>
            <person name="Rast P."/>
            <person name="Oberbeckmann S."/>
            <person name="Bunk B."/>
            <person name="Jeske O."/>
            <person name="Meyerdierks A."/>
            <person name="Storesund J.E."/>
            <person name="Kallscheuer N."/>
            <person name="Luecker S."/>
            <person name="Lage O.M."/>
            <person name="Pohl T."/>
            <person name="Merkel B.J."/>
            <person name="Hornburger P."/>
            <person name="Mueller R.-W."/>
            <person name="Bruemmer F."/>
            <person name="Labrenz M."/>
            <person name="Spormann A.M."/>
            <person name="Op den Camp H."/>
            <person name="Overmann J."/>
            <person name="Amann R."/>
            <person name="Jetten M.S.M."/>
            <person name="Mascher T."/>
            <person name="Medema M.H."/>
            <person name="Devos D.P."/>
            <person name="Kaster A.-K."/>
            <person name="Ovreas L."/>
            <person name="Rohde M."/>
            <person name="Galperin M.Y."/>
            <person name="Jogler C."/>
        </authorList>
    </citation>
    <scope>NUCLEOTIDE SEQUENCE [LARGE SCALE GENOMIC DNA]</scope>
    <source>
        <strain evidence="3 4">Pr1d</strain>
    </source>
</reference>
<proteinExistence type="predicted"/>
<dbReference type="Proteomes" id="UP000323917">
    <property type="component" value="Chromosome"/>
</dbReference>
<gene>
    <name evidence="3" type="ORF">Pr1d_37780</name>
</gene>